<dbReference type="RefSeq" id="WP_163283242.1">
    <property type="nucleotide sequence ID" value="NZ_JAAGVY010000003.1"/>
</dbReference>
<keyword evidence="5" id="KW-0378">Hydrolase</keyword>
<name>A0A7K3WLJ9_9FLAO</name>
<dbReference type="Pfam" id="PF01431">
    <property type="entry name" value="Peptidase_M13"/>
    <property type="match status" value="1"/>
</dbReference>
<accession>A0A7K3WLJ9</accession>
<keyword evidence="4" id="KW-0479">Metal-binding</keyword>
<feature type="domain" description="Peptidase M13 N-terminal" evidence="9">
    <location>
        <begin position="49"/>
        <end position="428"/>
    </location>
</feature>
<keyword evidence="11" id="KW-1185">Reference proteome</keyword>
<dbReference type="GO" id="GO:0016485">
    <property type="term" value="P:protein processing"/>
    <property type="evidence" value="ECO:0007669"/>
    <property type="project" value="TreeGrafter"/>
</dbReference>
<evidence type="ECO:0000256" key="3">
    <source>
        <dbReference type="ARBA" id="ARBA00022670"/>
    </source>
</evidence>
<dbReference type="AlphaFoldDB" id="A0A7K3WLJ9"/>
<evidence type="ECO:0000259" key="8">
    <source>
        <dbReference type="Pfam" id="PF01431"/>
    </source>
</evidence>
<dbReference type="PROSITE" id="PS51257">
    <property type="entry name" value="PROKAR_LIPOPROTEIN"/>
    <property type="match status" value="1"/>
</dbReference>
<dbReference type="InterPro" id="IPR008753">
    <property type="entry name" value="Peptidase_M13_N"/>
</dbReference>
<dbReference type="Proteomes" id="UP000486602">
    <property type="component" value="Unassembled WGS sequence"/>
</dbReference>
<gene>
    <name evidence="10" type="ORF">G3O08_03240</name>
</gene>
<dbReference type="PANTHER" id="PTHR11733:SF167">
    <property type="entry name" value="FI17812P1-RELATED"/>
    <property type="match status" value="1"/>
</dbReference>
<evidence type="ECO:0000313" key="10">
    <source>
        <dbReference type="EMBL" id="NEN22517.1"/>
    </source>
</evidence>
<evidence type="ECO:0000256" key="5">
    <source>
        <dbReference type="ARBA" id="ARBA00022801"/>
    </source>
</evidence>
<dbReference type="InterPro" id="IPR018497">
    <property type="entry name" value="Peptidase_M13_C"/>
</dbReference>
<dbReference type="InterPro" id="IPR042089">
    <property type="entry name" value="Peptidase_M13_dom_2"/>
</dbReference>
<dbReference type="EMBL" id="JAAGVY010000003">
    <property type="protein sequence ID" value="NEN22517.1"/>
    <property type="molecule type" value="Genomic_DNA"/>
</dbReference>
<evidence type="ECO:0000256" key="2">
    <source>
        <dbReference type="ARBA" id="ARBA00007357"/>
    </source>
</evidence>
<sequence length="684" mass="76636">MFQTKLNIAVAVLFAALISSCQNEKSKENTEERIEEILDLAARDTSVNPADDFFAYANGTWMKNSEIPASKTGWGSFYIVRDQALENMHHILDSCANITDSPKGSATQMIGDLYASLMDTVSIEKAGIDPLRPVLDRIASVKSKEDLMSEVVKEYIAGDRTMFSAYVSPDDKNSEVQRFNLNQGGLGLPNRDYYFKKDGESAATREKYKAYIAKLFALSGVDEKEAKSKTGKILALETKMAEASKSPVDLRNPQANYNLMSTAAFQKLSPNMNWETNLAKLGVDVDTVLVGQPEFYKNLSQLIVSEPIDTWKDYLAFHYIKGYASLLSQPFADAQFDFYSRHLGGQKEPEVRWKRASGIVDSQLGDALGAIYVKEYFPPSAKTYMVKLVDNLQDTYRERIQALSWMGDSTKTKAVEKLDAFTKKIGYPDTWKDYSGVEVSRDSAIANMQNIGAWHYKENIEKLGKPVDKTEWGMSAPTVNAYYNPSFNEIVFPAGILQPPFFYPNGDDALNYGAIGAAIGHEMTHGFDDQGSQYDLNGNLNNWWTEADRENFTELTNRVVEQYANYQVLDSVSLNGELTQGENIADNGGLAIAYAAFKKTDQGKGAEKINGLTPDQRFFLAFAAVWRMKNTDERMLLRVNTDPHSPELYRVNGTLSNMPEFYDAFGVTADSKLYRPDSIRTTIW</sequence>
<keyword evidence="7" id="KW-0482">Metalloprotease</keyword>
<dbReference type="Gene3D" id="3.40.390.10">
    <property type="entry name" value="Collagenase (Catalytic Domain)"/>
    <property type="match status" value="1"/>
</dbReference>
<dbReference type="GO" id="GO:0046872">
    <property type="term" value="F:metal ion binding"/>
    <property type="evidence" value="ECO:0007669"/>
    <property type="project" value="UniProtKB-KW"/>
</dbReference>
<dbReference type="Pfam" id="PF05649">
    <property type="entry name" value="Peptidase_M13_N"/>
    <property type="match status" value="1"/>
</dbReference>
<evidence type="ECO:0000256" key="7">
    <source>
        <dbReference type="ARBA" id="ARBA00023049"/>
    </source>
</evidence>
<comment type="similarity">
    <text evidence="2">Belongs to the peptidase M13 family.</text>
</comment>
<evidence type="ECO:0000256" key="1">
    <source>
        <dbReference type="ARBA" id="ARBA00001947"/>
    </source>
</evidence>
<evidence type="ECO:0000259" key="9">
    <source>
        <dbReference type="Pfam" id="PF05649"/>
    </source>
</evidence>
<feature type="domain" description="Peptidase M13 C-terminal" evidence="8">
    <location>
        <begin position="480"/>
        <end position="675"/>
    </location>
</feature>
<dbReference type="GO" id="GO:0004222">
    <property type="term" value="F:metalloendopeptidase activity"/>
    <property type="evidence" value="ECO:0007669"/>
    <property type="project" value="InterPro"/>
</dbReference>
<evidence type="ECO:0000256" key="4">
    <source>
        <dbReference type="ARBA" id="ARBA00022723"/>
    </source>
</evidence>
<dbReference type="CDD" id="cd08662">
    <property type="entry name" value="M13"/>
    <property type="match status" value="1"/>
</dbReference>
<dbReference type="PANTHER" id="PTHR11733">
    <property type="entry name" value="ZINC METALLOPROTEASE FAMILY M13 NEPRILYSIN-RELATED"/>
    <property type="match status" value="1"/>
</dbReference>
<protein>
    <submittedName>
        <fullName evidence="10">M13 family metallopeptidase</fullName>
    </submittedName>
</protein>
<dbReference type="SUPFAM" id="SSF55486">
    <property type="entry name" value="Metalloproteases ('zincins'), catalytic domain"/>
    <property type="match status" value="1"/>
</dbReference>
<evidence type="ECO:0000313" key="11">
    <source>
        <dbReference type="Proteomes" id="UP000486602"/>
    </source>
</evidence>
<comment type="caution">
    <text evidence="10">The sequence shown here is derived from an EMBL/GenBank/DDBJ whole genome shotgun (WGS) entry which is preliminary data.</text>
</comment>
<organism evidence="10 11">
    <name type="scientific">Cryomorpha ignava</name>
    <dbReference type="NCBI Taxonomy" id="101383"/>
    <lineage>
        <taxon>Bacteria</taxon>
        <taxon>Pseudomonadati</taxon>
        <taxon>Bacteroidota</taxon>
        <taxon>Flavobacteriia</taxon>
        <taxon>Flavobacteriales</taxon>
        <taxon>Cryomorphaceae</taxon>
        <taxon>Cryomorpha</taxon>
    </lineage>
</organism>
<dbReference type="PRINTS" id="PR00786">
    <property type="entry name" value="NEPRILYSIN"/>
</dbReference>
<dbReference type="PROSITE" id="PS51885">
    <property type="entry name" value="NEPRILYSIN"/>
    <property type="match status" value="1"/>
</dbReference>
<comment type="cofactor">
    <cofactor evidence="1">
        <name>Zn(2+)</name>
        <dbReference type="ChEBI" id="CHEBI:29105"/>
    </cofactor>
</comment>
<reference evidence="10 11" key="1">
    <citation type="submission" date="2020-02" db="EMBL/GenBank/DDBJ databases">
        <title>Out from the shadows clarifying the taxonomy of the family Cryomorphaceae and related taxa by utilizing the GTDB taxonomic framework.</title>
        <authorList>
            <person name="Bowman J.P."/>
        </authorList>
    </citation>
    <scope>NUCLEOTIDE SEQUENCE [LARGE SCALE GENOMIC DNA]</scope>
    <source>
        <strain evidence="10 11">QSSC 1-22</strain>
    </source>
</reference>
<keyword evidence="3" id="KW-0645">Protease</keyword>
<proteinExistence type="inferred from homology"/>
<keyword evidence="6" id="KW-0862">Zinc</keyword>
<dbReference type="Gene3D" id="1.10.1380.10">
    <property type="entry name" value="Neutral endopeptidase , domain2"/>
    <property type="match status" value="1"/>
</dbReference>
<dbReference type="InterPro" id="IPR000718">
    <property type="entry name" value="Peptidase_M13"/>
</dbReference>
<dbReference type="GO" id="GO:0005886">
    <property type="term" value="C:plasma membrane"/>
    <property type="evidence" value="ECO:0007669"/>
    <property type="project" value="TreeGrafter"/>
</dbReference>
<evidence type="ECO:0000256" key="6">
    <source>
        <dbReference type="ARBA" id="ARBA00022833"/>
    </source>
</evidence>
<dbReference type="InterPro" id="IPR024079">
    <property type="entry name" value="MetalloPept_cat_dom_sf"/>
</dbReference>